<dbReference type="InterPro" id="IPR022043">
    <property type="entry name" value="CAF1A_DD"/>
</dbReference>
<keyword evidence="4" id="KW-1185">Reference proteome</keyword>
<feature type="compositionally biased region" description="Low complexity" evidence="1">
    <location>
        <begin position="571"/>
        <end position="597"/>
    </location>
</feature>
<evidence type="ECO:0000313" key="3">
    <source>
        <dbReference type="EMBL" id="TBU04248.1"/>
    </source>
</evidence>
<name>A0A4Q9L960_9MICR</name>
<feature type="compositionally biased region" description="Polar residues" evidence="1">
    <location>
        <begin position="480"/>
        <end position="489"/>
    </location>
</feature>
<gene>
    <name evidence="3" type="ORF">CWI36_0791p0020</name>
</gene>
<feature type="compositionally biased region" description="Polar residues" evidence="1">
    <location>
        <begin position="598"/>
        <end position="618"/>
    </location>
</feature>
<evidence type="ECO:0000256" key="1">
    <source>
        <dbReference type="SAM" id="MobiDB-lite"/>
    </source>
</evidence>
<dbReference type="EMBL" id="PITI01000791">
    <property type="protein sequence ID" value="TBU04248.1"/>
    <property type="molecule type" value="Genomic_DNA"/>
</dbReference>
<dbReference type="VEuPathDB" id="MicrosporidiaDB:CWI36_0791p0020"/>
<reference evidence="3 4" key="1">
    <citation type="submission" date="2017-12" db="EMBL/GenBank/DDBJ databases">
        <authorList>
            <person name="Pombert J.-F."/>
            <person name="Haag K.L."/>
            <person name="Ebert D."/>
        </authorList>
    </citation>
    <scope>NUCLEOTIDE SEQUENCE [LARGE SCALE GENOMIC DNA]</scope>
    <source>
        <strain evidence="3">BE-OM-2</strain>
    </source>
</reference>
<feature type="region of interest" description="Disordered" evidence="1">
    <location>
        <begin position="556"/>
        <end position="623"/>
    </location>
</feature>
<evidence type="ECO:0000259" key="2">
    <source>
        <dbReference type="Pfam" id="PF12253"/>
    </source>
</evidence>
<feature type="compositionally biased region" description="Acidic residues" evidence="1">
    <location>
        <begin position="462"/>
        <end position="479"/>
    </location>
</feature>
<dbReference type="Proteomes" id="UP000291404">
    <property type="component" value="Unassembled WGS sequence"/>
</dbReference>
<feature type="region of interest" description="Disordered" evidence="1">
    <location>
        <begin position="462"/>
        <end position="492"/>
    </location>
</feature>
<dbReference type="AlphaFoldDB" id="A0A4Q9L960"/>
<dbReference type="Pfam" id="PF12253">
    <property type="entry name" value="CAF1A_dimeriz"/>
    <property type="match status" value="1"/>
</dbReference>
<dbReference type="VEuPathDB" id="MicrosporidiaDB:CWI39_1746p0010"/>
<protein>
    <submittedName>
        <fullName evidence="3">Putative chromatin assembly factor</fullName>
    </submittedName>
</protein>
<accession>A0A4Q9L960</accession>
<evidence type="ECO:0000313" key="4">
    <source>
        <dbReference type="Proteomes" id="UP000291404"/>
    </source>
</evidence>
<feature type="region of interest" description="Disordered" evidence="1">
    <location>
        <begin position="313"/>
        <end position="352"/>
    </location>
</feature>
<dbReference type="STRING" id="148818.A0A4Q9L960"/>
<sequence>MQNHPFSLKKLLAFKKNNELENLKEILPYCLYLRLSYTYDDIDTLFFDHVNTLLDKNQRIEIIKNVMDESMEWRFYRFEDSNIYVKSRPTLYHKNLNKRNNGGLWFLECKDIIILEEIFLFDVQKKRKNILEEYKFKYEKYKKLENSESKNLQMIEIDSSGNTDSKNNTEIEESLLKTDEKNIICENNLDNKILEKTILEDQKSKSLDNSLNSNKEKEKSLLEDQKKKLLDSLNNDNKILEKIILEDQKRKSLDNSMKDNKEIEKNLFDEQENELLNKSLNNKEKEKSLLEDQKNKLLNKSSNNNKEIEKSLLEDQKNELLNKSSNNNKEKEKTINNDQKRKSTSNSKSSQIKNNQTLLLFAKKENKKESTNTEFKGRFIPLIFDENVTVYKSNDPRFQGQFTLRKPKDIENPKKLTFIKFHDSIRPPFYGFKDKINCKNSLQKLSDSIDYEFDSEIEWEDTEDADDIGSTDEEEEEDSYSNNDWIDSNSESEEEGFIGKKPYLVFPNSIFLKFTEFDQNFLKIPLFEFSKFPEELIPLLKESLIKEEDFKEEDFKEEDFKEEDLSKSDSSKSGLSKSNLSKPSSSKSSLSDPSTKEPSQNHPSLKKPSTNDPSLNHPSTKDSPLKQIDVFKFAKIFSEKNYIKYQIVIKKIKDLFPEKFQNDSLDLKS</sequence>
<proteinExistence type="predicted"/>
<feature type="compositionally biased region" description="Basic and acidic residues" evidence="1">
    <location>
        <begin position="328"/>
        <end position="341"/>
    </location>
</feature>
<comment type="caution">
    <text evidence="3">The sequence shown here is derived from an EMBL/GenBank/DDBJ whole genome shotgun (WGS) entry which is preliminary data.</text>
</comment>
<organism evidence="3 4">
    <name type="scientific">Hamiltosporidium magnivora</name>
    <dbReference type="NCBI Taxonomy" id="148818"/>
    <lineage>
        <taxon>Eukaryota</taxon>
        <taxon>Fungi</taxon>
        <taxon>Fungi incertae sedis</taxon>
        <taxon>Microsporidia</taxon>
        <taxon>Dubosqiidae</taxon>
        <taxon>Hamiltosporidium</taxon>
    </lineage>
</organism>
<feature type="domain" description="Chromatin assembly factor 1 subunit A dimerization" evidence="2">
    <location>
        <begin position="418"/>
        <end position="481"/>
    </location>
</feature>